<organism evidence="8 9">
    <name type="scientific">Edaphosphingomonas fennica</name>
    <dbReference type="NCBI Taxonomy" id="114404"/>
    <lineage>
        <taxon>Bacteria</taxon>
        <taxon>Pseudomonadati</taxon>
        <taxon>Pseudomonadota</taxon>
        <taxon>Alphaproteobacteria</taxon>
        <taxon>Sphingomonadales</taxon>
        <taxon>Rhizorhabdaceae</taxon>
        <taxon>Edaphosphingomonas</taxon>
    </lineage>
</organism>
<dbReference type="SUPFAM" id="SSF48264">
    <property type="entry name" value="Cytochrome P450"/>
    <property type="match status" value="1"/>
</dbReference>
<sequence>MNQPRFSGAYTDAANWLYRMAREHNGENIRAEVNGADVLLVQRLEDAEHVLRRRADNYRKNMHWFRHMLGPSRFSEVGEAWEIRRELTQHYLAKFDRERTHGLAVRYADEAVGALAGRSAAGDAVLDESLLRRMTVSVLIENFFGVPLAETRVDIDRLATLMEFGSEYAFAPTVDTSALNHRHLAALPRLRREIFDDFRLFREGALPDNPMLEGMLAADRDSENDIMLEHELLTFFAAGAETTASGIGWACYLLARHPDVQRGLRDALAPFWESPRRDWAHLSTIAPLEAFVSEALRLYPPTPLVTRLATGPDRIGDHAIAEGDNIFVSIPGVQHDARLHPDPWALHLDRYRNNASAGSNIAFIFGPRVCGGKKFALVELAAFVATFLKRADFALTSDAPPRFHWKSLMLREGGQPVRVTIRD</sequence>
<dbReference type="InterPro" id="IPR050196">
    <property type="entry name" value="Cytochrome_P450_Monoox"/>
</dbReference>
<name>A0A2T4I8H7_9SPHN</name>
<dbReference type="Gene3D" id="1.10.630.10">
    <property type="entry name" value="Cytochrome P450"/>
    <property type="match status" value="1"/>
</dbReference>
<dbReference type="InterPro" id="IPR001128">
    <property type="entry name" value="Cyt_P450"/>
</dbReference>
<dbReference type="RefSeq" id="WP_107393551.1">
    <property type="nucleotide sequence ID" value="NZ_PHHF01000001.1"/>
</dbReference>
<dbReference type="GO" id="GO:0020037">
    <property type="term" value="F:heme binding"/>
    <property type="evidence" value="ECO:0007669"/>
    <property type="project" value="InterPro"/>
</dbReference>
<dbReference type="InterPro" id="IPR002401">
    <property type="entry name" value="Cyt_P450_E_grp-I"/>
</dbReference>
<evidence type="ECO:0000256" key="6">
    <source>
        <dbReference type="ARBA" id="ARBA00023033"/>
    </source>
</evidence>
<evidence type="ECO:0000313" key="9">
    <source>
        <dbReference type="Proteomes" id="UP000241206"/>
    </source>
</evidence>
<evidence type="ECO:0000256" key="1">
    <source>
        <dbReference type="ARBA" id="ARBA00010617"/>
    </source>
</evidence>
<keyword evidence="5 7" id="KW-0408">Iron</keyword>
<dbReference type="Proteomes" id="UP000241206">
    <property type="component" value="Unassembled WGS sequence"/>
</dbReference>
<dbReference type="PANTHER" id="PTHR24291:SF50">
    <property type="entry name" value="BIFUNCTIONAL ALBAFLAVENONE MONOOXYGENASE_TERPENE SYNTHASE"/>
    <property type="match status" value="1"/>
</dbReference>
<comment type="caution">
    <text evidence="8">The sequence shown here is derived from an EMBL/GenBank/DDBJ whole genome shotgun (WGS) entry which is preliminary data.</text>
</comment>
<proteinExistence type="inferred from homology"/>
<comment type="similarity">
    <text evidence="1">Belongs to the cytochrome P450 family.</text>
</comment>
<dbReference type="GO" id="GO:0004497">
    <property type="term" value="F:monooxygenase activity"/>
    <property type="evidence" value="ECO:0007669"/>
    <property type="project" value="UniProtKB-KW"/>
</dbReference>
<evidence type="ECO:0000256" key="2">
    <source>
        <dbReference type="ARBA" id="ARBA00022617"/>
    </source>
</evidence>
<keyword evidence="4" id="KW-0560">Oxidoreductase</keyword>
<reference evidence="8 9" key="1">
    <citation type="submission" date="2017-11" db="EMBL/GenBank/DDBJ databases">
        <title>Sphingomonas oleivorans sp. nov., isolated from oil-contaminated soil.</title>
        <authorList>
            <person name="Wang L."/>
            <person name="Chen L."/>
        </authorList>
    </citation>
    <scope>NUCLEOTIDE SEQUENCE [LARGE SCALE GENOMIC DNA]</scope>
    <source>
        <strain evidence="8 9">K101</strain>
    </source>
</reference>
<dbReference type="Pfam" id="PF00067">
    <property type="entry name" value="p450"/>
    <property type="match status" value="1"/>
</dbReference>
<accession>A0A2T4I8H7</accession>
<dbReference type="PRINTS" id="PR00463">
    <property type="entry name" value="EP450I"/>
</dbReference>
<dbReference type="InterPro" id="IPR036396">
    <property type="entry name" value="Cyt_P450_sf"/>
</dbReference>
<evidence type="ECO:0000256" key="7">
    <source>
        <dbReference type="PIRSR" id="PIRSR602401-1"/>
    </source>
</evidence>
<gene>
    <name evidence="8" type="ORF">CV103_00105</name>
</gene>
<dbReference type="GO" id="GO:0016705">
    <property type="term" value="F:oxidoreductase activity, acting on paired donors, with incorporation or reduction of molecular oxygen"/>
    <property type="evidence" value="ECO:0007669"/>
    <property type="project" value="InterPro"/>
</dbReference>
<dbReference type="AlphaFoldDB" id="A0A2T4I8H7"/>
<dbReference type="CDD" id="cd00302">
    <property type="entry name" value="cytochrome_P450"/>
    <property type="match status" value="1"/>
</dbReference>
<evidence type="ECO:0000313" key="8">
    <source>
        <dbReference type="EMBL" id="PTD28005.1"/>
    </source>
</evidence>
<keyword evidence="3 7" id="KW-0479">Metal-binding</keyword>
<evidence type="ECO:0000256" key="5">
    <source>
        <dbReference type="ARBA" id="ARBA00023004"/>
    </source>
</evidence>
<protein>
    <submittedName>
        <fullName evidence="8">Cytochrome P450</fullName>
    </submittedName>
</protein>
<evidence type="ECO:0000256" key="4">
    <source>
        <dbReference type="ARBA" id="ARBA00023002"/>
    </source>
</evidence>
<dbReference type="GO" id="GO:0005506">
    <property type="term" value="F:iron ion binding"/>
    <property type="evidence" value="ECO:0007669"/>
    <property type="project" value="InterPro"/>
</dbReference>
<dbReference type="PANTHER" id="PTHR24291">
    <property type="entry name" value="CYTOCHROME P450 FAMILY 4"/>
    <property type="match status" value="1"/>
</dbReference>
<feature type="binding site" description="axial binding residue" evidence="7">
    <location>
        <position position="370"/>
    </location>
    <ligand>
        <name>heme</name>
        <dbReference type="ChEBI" id="CHEBI:30413"/>
    </ligand>
    <ligandPart>
        <name>Fe</name>
        <dbReference type="ChEBI" id="CHEBI:18248"/>
    </ligandPart>
</feature>
<keyword evidence="6" id="KW-0503">Monooxygenase</keyword>
<dbReference type="PRINTS" id="PR00385">
    <property type="entry name" value="P450"/>
</dbReference>
<comment type="cofactor">
    <cofactor evidence="7">
        <name>heme</name>
        <dbReference type="ChEBI" id="CHEBI:30413"/>
    </cofactor>
</comment>
<keyword evidence="2 7" id="KW-0349">Heme</keyword>
<keyword evidence="9" id="KW-1185">Reference proteome</keyword>
<dbReference type="EMBL" id="PHHF01000001">
    <property type="protein sequence ID" value="PTD28005.1"/>
    <property type="molecule type" value="Genomic_DNA"/>
</dbReference>
<evidence type="ECO:0000256" key="3">
    <source>
        <dbReference type="ARBA" id="ARBA00022723"/>
    </source>
</evidence>